<evidence type="ECO:0000313" key="1">
    <source>
        <dbReference type="EMBL" id="KAK7344721.1"/>
    </source>
</evidence>
<dbReference type="EMBL" id="JAYMYQ010000003">
    <property type="protein sequence ID" value="KAK7344721.1"/>
    <property type="molecule type" value="Genomic_DNA"/>
</dbReference>
<keyword evidence="2" id="KW-1185">Reference proteome</keyword>
<name>A0AAN9QS30_CANGL</name>
<protein>
    <submittedName>
        <fullName evidence="1">Uncharacterized protein</fullName>
    </submittedName>
</protein>
<organism evidence="1 2">
    <name type="scientific">Canavalia gladiata</name>
    <name type="common">Sword bean</name>
    <name type="synonym">Dolichos gladiatus</name>
    <dbReference type="NCBI Taxonomy" id="3824"/>
    <lineage>
        <taxon>Eukaryota</taxon>
        <taxon>Viridiplantae</taxon>
        <taxon>Streptophyta</taxon>
        <taxon>Embryophyta</taxon>
        <taxon>Tracheophyta</taxon>
        <taxon>Spermatophyta</taxon>
        <taxon>Magnoliopsida</taxon>
        <taxon>eudicotyledons</taxon>
        <taxon>Gunneridae</taxon>
        <taxon>Pentapetalae</taxon>
        <taxon>rosids</taxon>
        <taxon>fabids</taxon>
        <taxon>Fabales</taxon>
        <taxon>Fabaceae</taxon>
        <taxon>Papilionoideae</taxon>
        <taxon>50 kb inversion clade</taxon>
        <taxon>NPAAA clade</taxon>
        <taxon>indigoferoid/millettioid clade</taxon>
        <taxon>Phaseoleae</taxon>
        <taxon>Canavalia</taxon>
    </lineage>
</organism>
<comment type="caution">
    <text evidence="1">The sequence shown here is derived from an EMBL/GenBank/DDBJ whole genome shotgun (WGS) entry which is preliminary data.</text>
</comment>
<reference evidence="1 2" key="1">
    <citation type="submission" date="2024-01" db="EMBL/GenBank/DDBJ databases">
        <title>The genomes of 5 underutilized Papilionoideae crops provide insights into root nodulation and disease resistanc.</title>
        <authorList>
            <person name="Jiang F."/>
        </authorList>
    </citation>
    <scope>NUCLEOTIDE SEQUENCE [LARGE SCALE GENOMIC DNA]</scope>
    <source>
        <strain evidence="1">LVBAO_FW01</strain>
        <tissue evidence="1">Leaves</tissue>
    </source>
</reference>
<gene>
    <name evidence="1" type="ORF">VNO77_14690</name>
</gene>
<sequence length="242" mass="27118">MDSFAFDTEATNHLATLLRISSLGRMYFRMDVGLNVSIKSSKSIPYSFQDMRNPSLPRSSQVWWGVSLTLSTLNMAKVFHKTSLIGYDTYTQIMGVLRSPGSVKINPCIWYRDTGHISLISSWVKFPLSQNRVCHMGPREKNHTCQSSNTIETSLGWKGHHVISWPQRGPNQNGGRGSLSTSPASTVNMSNWLREDLHDYPSAYVRSVFVANISCKMALGLVQLVLPVIKPPTMIERINISV</sequence>
<accession>A0AAN9QS30</accession>
<dbReference type="AlphaFoldDB" id="A0AAN9QS30"/>
<proteinExistence type="predicted"/>
<evidence type="ECO:0000313" key="2">
    <source>
        <dbReference type="Proteomes" id="UP001367508"/>
    </source>
</evidence>
<dbReference type="Proteomes" id="UP001367508">
    <property type="component" value="Unassembled WGS sequence"/>
</dbReference>